<evidence type="ECO:0000256" key="3">
    <source>
        <dbReference type="ARBA" id="ARBA00022692"/>
    </source>
</evidence>
<dbReference type="OrthoDB" id="8930837at2759"/>
<protein>
    <recommendedName>
        <fullName evidence="10">G-protein coupled receptors family 1 profile domain-containing protein</fullName>
    </recommendedName>
</protein>
<evidence type="ECO:0000313" key="12">
    <source>
        <dbReference type="Proteomes" id="UP001148018"/>
    </source>
</evidence>
<dbReference type="PANTHER" id="PTHR24229:SF6">
    <property type="entry name" value="SOMATOSTATIN RECEPTOR TYPE 2"/>
    <property type="match status" value="1"/>
</dbReference>
<keyword evidence="12" id="KW-1185">Reference proteome</keyword>
<dbReference type="GO" id="GO:0071392">
    <property type="term" value="P:cellular response to estradiol stimulus"/>
    <property type="evidence" value="ECO:0007669"/>
    <property type="project" value="TreeGrafter"/>
</dbReference>
<sequence length="297" mass="33410">MAADASLGFFSVRLVMSFIGILGNVLLVFFIFKLSRIKSFEVFLLGLAVSNLEELVMVNFYEIILLTDSIHQSWLCRTLKFLSLVGEITSILFTVLISVFRYQKLRDAEKRVNAPILLDHIKVALLVSGACVLLSFTLGLPIYFIQIDTHDALNGSSVCPPDFFQCHRNFCPFLNRFYKYLFIVACNILPLLVVTATSGLIIRVLLGQKRTVVPGPSGKKSKGPTLQRSTVAILTAMGVFQVDWTLYLVFHLVFSPSDVPLWADIEFFITTSYTTLSPYVYGIGNNLFSYRTLMKRS</sequence>
<dbReference type="GO" id="GO:0043005">
    <property type="term" value="C:neuron projection"/>
    <property type="evidence" value="ECO:0007669"/>
    <property type="project" value="TreeGrafter"/>
</dbReference>
<evidence type="ECO:0000313" key="11">
    <source>
        <dbReference type="EMBL" id="KAJ3606624.1"/>
    </source>
</evidence>
<feature type="transmembrane region" description="Helical" evidence="9">
    <location>
        <begin position="226"/>
        <end position="247"/>
    </location>
</feature>
<proteinExistence type="predicted"/>
<evidence type="ECO:0000256" key="2">
    <source>
        <dbReference type="ARBA" id="ARBA00022475"/>
    </source>
</evidence>
<evidence type="ECO:0000256" key="5">
    <source>
        <dbReference type="ARBA" id="ARBA00023040"/>
    </source>
</evidence>
<dbReference type="PRINTS" id="PR00237">
    <property type="entry name" value="GPCRRHODOPSN"/>
</dbReference>
<name>A0A9Q0IQ03_9TELE</name>
<evidence type="ECO:0000256" key="7">
    <source>
        <dbReference type="ARBA" id="ARBA00023170"/>
    </source>
</evidence>
<organism evidence="11 12">
    <name type="scientific">Muraenolepis orangiensis</name>
    <name type="common">Patagonian moray cod</name>
    <dbReference type="NCBI Taxonomy" id="630683"/>
    <lineage>
        <taxon>Eukaryota</taxon>
        <taxon>Metazoa</taxon>
        <taxon>Chordata</taxon>
        <taxon>Craniata</taxon>
        <taxon>Vertebrata</taxon>
        <taxon>Euteleostomi</taxon>
        <taxon>Actinopterygii</taxon>
        <taxon>Neopterygii</taxon>
        <taxon>Teleostei</taxon>
        <taxon>Neoteleostei</taxon>
        <taxon>Acanthomorphata</taxon>
        <taxon>Zeiogadaria</taxon>
        <taxon>Gadariae</taxon>
        <taxon>Gadiformes</taxon>
        <taxon>Muraenolepidoidei</taxon>
        <taxon>Muraenolepididae</taxon>
        <taxon>Muraenolepis</taxon>
    </lineage>
</organism>
<keyword evidence="4 9" id="KW-1133">Transmembrane helix</keyword>
<dbReference type="EMBL" id="JANIIK010000042">
    <property type="protein sequence ID" value="KAJ3606624.1"/>
    <property type="molecule type" value="Genomic_DNA"/>
</dbReference>
<evidence type="ECO:0000256" key="9">
    <source>
        <dbReference type="SAM" id="Phobius"/>
    </source>
</evidence>
<feature type="transmembrane region" description="Helical" evidence="9">
    <location>
        <begin position="180"/>
        <end position="206"/>
    </location>
</feature>
<evidence type="ECO:0000256" key="4">
    <source>
        <dbReference type="ARBA" id="ARBA00022989"/>
    </source>
</evidence>
<feature type="transmembrane region" description="Helical" evidence="9">
    <location>
        <begin position="81"/>
        <end position="102"/>
    </location>
</feature>
<keyword evidence="2" id="KW-1003">Cell membrane</keyword>
<evidence type="ECO:0000256" key="8">
    <source>
        <dbReference type="ARBA" id="ARBA00023224"/>
    </source>
</evidence>
<feature type="transmembrane region" description="Helical" evidence="9">
    <location>
        <begin position="267"/>
        <end position="288"/>
    </location>
</feature>
<feature type="transmembrane region" description="Helical" evidence="9">
    <location>
        <begin position="123"/>
        <end position="145"/>
    </location>
</feature>
<dbReference type="Pfam" id="PF00001">
    <property type="entry name" value="7tm_1"/>
    <property type="match status" value="1"/>
</dbReference>
<dbReference type="Gene3D" id="1.20.1070.10">
    <property type="entry name" value="Rhodopsin 7-helix transmembrane proteins"/>
    <property type="match status" value="1"/>
</dbReference>
<keyword evidence="8" id="KW-0807">Transducer</keyword>
<comment type="caution">
    <text evidence="11">The sequence shown here is derived from an EMBL/GenBank/DDBJ whole genome shotgun (WGS) entry which is preliminary data.</text>
</comment>
<dbReference type="GO" id="GO:0005886">
    <property type="term" value="C:plasma membrane"/>
    <property type="evidence" value="ECO:0007669"/>
    <property type="project" value="UniProtKB-SubCell"/>
</dbReference>
<feature type="domain" description="G-protein coupled receptors family 1 profile" evidence="10">
    <location>
        <begin position="23"/>
        <end position="281"/>
    </location>
</feature>
<dbReference type="SUPFAM" id="SSF81321">
    <property type="entry name" value="Family A G protein-coupled receptor-like"/>
    <property type="match status" value="1"/>
</dbReference>
<dbReference type="InterPro" id="IPR000276">
    <property type="entry name" value="GPCR_Rhodpsn"/>
</dbReference>
<keyword evidence="6 9" id="KW-0472">Membrane</keyword>
<comment type="subcellular location">
    <subcellularLocation>
        <location evidence="1">Cell membrane</location>
        <topology evidence="1">Multi-pass membrane protein</topology>
    </subcellularLocation>
</comment>
<evidence type="ECO:0000256" key="1">
    <source>
        <dbReference type="ARBA" id="ARBA00004651"/>
    </source>
</evidence>
<dbReference type="AlphaFoldDB" id="A0A9Q0IQ03"/>
<dbReference type="GO" id="GO:0004994">
    <property type="term" value="F:somatostatin receptor activity"/>
    <property type="evidence" value="ECO:0007669"/>
    <property type="project" value="TreeGrafter"/>
</dbReference>
<dbReference type="PROSITE" id="PS50262">
    <property type="entry name" value="G_PROTEIN_RECEP_F1_2"/>
    <property type="match status" value="1"/>
</dbReference>
<dbReference type="GO" id="GO:0042923">
    <property type="term" value="F:neuropeptide binding"/>
    <property type="evidence" value="ECO:0007669"/>
    <property type="project" value="TreeGrafter"/>
</dbReference>
<dbReference type="PANTHER" id="PTHR24229">
    <property type="entry name" value="NEUROPEPTIDES RECEPTOR"/>
    <property type="match status" value="1"/>
</dbReference>
<feature type="transmembrane region" description="Helical" evidence="9">
    <location>
        <begin position="6"/>
        <end position="30"/>
    </location>
</feature>
<dbReference type="GO" id="GO:0071385">
    <property type="term" value="P:cellular response to glucocorticoid stimulus"/>
    <property type="evidence" value="ECO:0007669"/>
    <property type="project" value="TreeGrafter"/>
</dbReference>
<dbReference type="Proteomes" id="UP001148018">
    <property type="component" value="Unassembled WGS sequence"/>
</dbReference>
<dbReference type="InterPro" id="IPR017452">
    <property type="entry name" value="GPCR_Rhodpsn_7TM"/>
</dbReference>
<keyword evidence="5" id="KW-0297">G-protein coupled receptor</keyword>
<gene>
    <name evidence="11" type="ORF">NHX12_026145</name>
</gene>
<reference evidence="11" key="1">
    <citation type="submission" date="2022-07" db="EMBL/GenBank/DDBJ databases">
        <title>Chromosome-level genome of Muraenolepis orangiensis.</title>
        <authorList>
            <person name="Kim J."/>
        </authorList>
    </citation>
    <scope>NUCLEOTIDE SEQUENCE</scope>
    <source>
        <strain evidence="11">KU_S4_2022</strain>
        <tissue evidence="11">Muscle</tissue>
    </source>
</reference>
<keyword evidence="3 9" id="KW-0812">Transmembrane</keyword>
<feature type="transmembrane region" description="Helical" evidence="9">
    <location>
        <begin position="42"/>
        <end position="61"/>
    </location>
</feature>
<evidence type="ECO:0000259" key="10">
    <source>
        <dbReference type="PROSITE" id="PS50262"/>
    </source>
</evidence>
<keyword evidence="7" id="KW-0675">Receptor</keyword>
<accession>A0A9Q0IQ03</accession>
<evidence type="ECO:0000256" key="6">
    <source>
        <dbReference type="ARBA" id="ARBA00023136"/>
    </source>
</evidence>